<feature type="transmembrane region" description="Helical" evidence="1">
    <location>
        <begin position="167"/>
        <end position="187"/>
    </location>
</feature>
<proteinExistence type="predicted"/>
<feature type="transmembrane region" description="Helical" evidence="1">
    <location>
        <begin position="216"/>
        <end position="233"/>
    </location>
</feature>
<feature type="transmembrane region" description="Helical" evidence="1">
    <location>
        <begin position="40"/>
        <end position="57"/>
    </location>
</feature>
<dbReference type="AlphaFoldDB" id="A0A1J5RTT0"/>
<name>A0A1J5RTT0_9ZZZZ</name>
<feature type="transmembrane region" description="Helical" evidence="1">
    <location>
        <begin position="351"/>
        <end position="369"/>
    </location>
</feature>
<evidence type="ECO:0008006" key="3">
    <source>
        <dbReference type="Google" id="ProtNLM"/>
    </source>
</evidence>
<feature type="transmembrane region" description="Helical" evidence="1">
    <location>
        <begin position="7"/>
        <end position="28"/>
    </location>
</feature>
<reference evidence="2" key="1">
    <citation type="submission" date="2016-10" db="EMBL/GenBank/DDBJ databases">
        <title>Sequence of Gallionella enrichment culture.</title>
        <authorList>
            <person name="Poehlein A."/>
            <person name="Muehling M."/>
            <person name="Daniel R."/>
        </authorList>
    </citation>
    <scope>NUCLEOTIDE SEQUENCE</scope>
</reference>
<feature type="transmembrane region" description="Helical" evidence="1">
    <location>
        <begin position="135"/>
        <end position="155"/>
    </location>
</feature>
<accession>A0A1J5RTT0</accession>
<evidence type="ECO:0000256" key="1">
    <source>
        <dbReference type="SAM" id="Phobius"/>
    </source>
</evidence>
<dbReference type="EMBL" id="MLJW01000168">
    <property type="protein sequence ID" value="OIQ95383.1"/>
    <property type="molecule type" value="Genomic_DNA"/>
</dbReference>
<feature type="transmembrane region" description="Helical" evidence="1">
    <location>
        <begin position="323"/>
        <end position="344"/>
    </location>
</feature>
<sequence length="628" mass="66597">MAHRFPIALLTLSMACGAGLIFLAHPLFSLGAWGDGQPMAIGLMTSAGCGFLALAALPQRRLAARALQAPLCLAAYALAAVTLAAAPFTAHPWRSLFGPPETGQGLLWWLALAGFTAQALVLRQCRRPWRLAQSIAVAGALCAAMLGLQGIDWLYPLLAKARLIPDIRFLVFNEYLAYDALALLVLASLEPRRAWALFLAGAGLAVLLVSRNRTAFASFPAIVILAWALRARWRPVLAVPLVLLAALAPLGIEAWGGIAPLWSRGLILRVALPALPHLAGHGWGAFPDVMIRHLPAAGVPTYQSQWGGIGRDLFHSHNALLEGALAAGPLGGGLAAFLPAAAAMRPRRNRAWIAAAFALGWATLDGFWFEIAATPPFLAMAAAALAARPARRRWRPSAAVPALLGLLLLTAAALLWRQAAAESRLAACLTSGSCPAPRPPSALDDDRRGLASLLETALQQDLAQGPRLAAARAGAFLALQRRAEALPPTAPVLSMALLNATAAEAFAPAGSPLAWSDPDQLAAAWDKDARRLLAQAPRRLDVLPPYLDWCLTHGRTARLAAMLALAGQIDPDHPVVLWFTGIQDLQSPSAPLQARGLALMRRAYTAGLERFMPVSPALKRQLKLVPPL</sequence>
<feature type="transmembrane region" description="Helical" evidence="1">
    <location>
        <begin position="194"/>
        <end position="210"/>
    </location>
</feature>
<feature type="transmembrane region" description="Helical" evidence="1">
    <location>
        <begin position="106"/>
        <end position="123"/>
    </location>
</feature>
<keyword evidence="1" id="KW-0812">Transmembrane</keyword>
<gene>
    <name evidence="2" type="ORF">GALL_226510</name>
</gene>
<keyword evidence="1" id="KW-0472">Membrane</keyword>
<evidence type="ECO:0000313" key="2">
    <source>
        <dbReference type="EMBL" id="OIQ95383.1"/>
    </source>
</evidence>
<comment type="caution">
    <text evidence="2">The sequence shown here is derived from an EMBL/GenBank/DDBJ whole genome shotgun (WGS) entry which is preliminary data.</text>
</comment>
<keyword evidence="1" id="KW-1133">Transmembrane helix</keyword>
<feature type="transmembrane region" description="Helical" evidence="1">
    <location>
        <begin position="398"/>
        <end position="416"/>
    </location>
</feature>
<dbReference type="PROSITE" id="PS51257">
    <property type="entry name" value="PROKAR_LIPOPROTEIN"/>
    <property type="match status" value="1"/>
</dbReference>
<organism evidence="2">
    <name type="scientific">mine drainage metagenome</name>
    <dbReference type="NCBI Taxonomy" id="410659"/>
    <lineage>
        <taxon>unclassified sequences</taxon>
        <taxon>metagenomes</taxon>
        <taxon>ecological metagenomes</taxon>
    </lineage>
</organism>
<protein>
    <recommendedName>
        <fullName evidence="3">O-antigen ligase</fullName>
    </recommendedName>
</protein>
<feature type="transmembrane region" description="Helical" evidence="1">
    <location>
        <begin position="240"/>
        <end position="262"/>
    </location>
</feature>
<feature type="transmembrane region" description="Helical" evidence="1">
    <location>
        <begin position="69"/>
        <end position="86"/>
    </location>
</feature>